<evidence type="ECO:0000313" key="10">
    <source>
        <dbReference type="EMBL" id="SPC82801.1"/>
    </source>
</evidence>
<keyword evidence="4" id="KW-0238">DNA-binding</keyword>
<dbReference type="SUPFAM" id="SSF54171">
    <property type="entry name" value="DNA-binding domain"/>
    <property type="match status" value="1"/>
</dbReference>
<dbReference type="GO" id="GO:0003700">
    <property type="term" value="F:DNA-binding transcription factor activity"/>
    <property type="evidence" value="ECO:0007669"/>
    <property type="project" value="InterPro"/>
</dbReference>
<sequence length="257" mass="27975">MGICDEAANVNSVQLNSCKKRKGRGDGSLSVAETLAKWKEHNAQFDSCNADQTKHPCKVPAKGSKKGCMKGKGGPTILSVFSVQSQIGRKKLWLGTFDNAVVAASAYVEAARAMYGACARLNFPDFSTTMNHSELTKSATTNDVSTDERLEVEEHLGHSEASANEQINFKPIVEGESMYCTVTEVTTRSSIVETEAKDEQNYFGDNGHVYLQDSSMAEMFDAQELMALLYNDPPDSIESILGFGSNQCENPSNLLYG</sequence>
<proteinExistence type="inferred from homology"/>
<dbReference type="CDD" id="cd00018">
    <property type="entry name" value="AP2"/>
    <property type="match status" value="1"/>
</dbReference>
<gene>
    <name evidence="10" type="ORF">FSB_LOCUS10683</name>
</gene>
<evidence type="ECO:0000256" key="8">
    <source>
        <dbReference type="ARBA" id="ARBA00024343"/>
    </source>
</evidence>
<name>A0A2N9F7D1_FAGSY</name>
<keyword evidence="7" id="KW-0539">Nucleus</keyword>
<feature type="domain" description="AP2/ERF" evidence="9">
    <location>
        <begin position="64"/>
        <end position="124"/>
    </location>
</feature>
<accession>A0A2N9F7D1</accession>
<evidence type="ECO:0000256" key="5">
    <source>
        <dbReference type="ARBA" id="ARBA00023159"/>
    </source>
</evidence>
<protein>
    <recommendedName>
        <fullName evidence="9">AP2/ERF domain-containing protein</fullName>
    </recommendedName>
</protein>
<dbReference type="GO" id="GO:0005634">
    <property type="term" value="C:nucleus"/>
    <property type="evidence" value="ECO:0007669"/>
    <property type="project" value="UniProtKB-SubCell"/>
</dbReference>
<comment type="similarity">
    <text evidence="8">Belongs to the AP2/ERF transcription factor family. ERF subfamily.</text>
</comment>
<evidence type="ECO:0000256" key="3">
    <source>
        <dbReference type="ARBA" id="ARBA00023016"/>
    </source>
</evidence>
<keyword evidence="3" id="KW-0346">Stress response</keyword>
<dbReference type="GO" id="GO:0000976">
    <property type="term" value="F:transcription cis-regulatory region binding"/>
    <property type="evidence" value="ECO:0007669"/>
    <property type="project" value="TreeGrafter"/>
</dbReference>
<evidence type="ECO:0000259" key="9">
    <source>
        <dbReference type="PROSITE" id="PS51032"/>
    </source>
</evidence>
<evidence type="ECO:0000256" key="1">
    <source>
        <dbReference type="ARBA" id="ARBA00004123"/>
    </source>
</evidence>
<dbReference type="GO" id="GO:0045893">
    <property type="term" value="P:positive regulation of DNA-templated transcription"/>
    <property type="evidence" value="ECO:0007669"/>
    <property type="project" value="TreeGrafter"/>
</dbReference>
<dbReference type="InterPro" id="IPR036955">
    <property type="entry name" value="AP2/ERF_dom_sf"/>
</dbReference>
<evidence type="ECO:0000256" key="6">
    <source>
        <dbReference type="ARBA" id="ARBA00023163"/>
    </source>
</evidence>
<dbReference type="AlphaFoldDB" id="A0A2N9F7D1"/>
<reference evidence="10" key="1">
    <citation type="submission" date="2018-02" db="EMBL/GenBank/DDBJ databases">
        <authorList>
            <person name="Cohen D.B."/>
            <person name="Kent A.D."/>
        </authorList>
    </citation>
    <scope>NUCLEOTIDE SEQUENCE</scope>
</reference>
<keyword evidence="5" id="KW-0010">Activator</keyword>
<dbReference type="SMART" id="SM00380">
    <property type="entry name" value="AP2"/>
    <property type="match status" value="1"/>
</dbReference>
<evidence type="ECO:0000256" key="4">
    <source>
        <dbReference type="ARBA" id="ARBA00023125"/>
    </source>
</evidence>
<comment type="subcellular location">
    <subcellularLocation>
        <location evidence="1">Nucleus</location>
    </subcellularLocation>
</comment>
<keyword evidence="2" id="KW-0805">Transcription regulation</keyword>
<evidence type="ECO:0000256" key="7">
    <source>
        <dbReference type="ARBA" id="ARBA00023242"/>
    </source>
</evidence>
<dbReference type="InterPro" id="IPR001471">
    <property type="entry name" value="AP2/ERF_dom"/>
</dbReference>
<dbReference type="PROSITE" id="PS51032">
    <property type="entry name" value="AP2_ERF"/>
    <property type="match status" value="1"/>
</dbReference>
<dbReference type="InterPro" id="IPR016177">
    <property type="entry name" value="DNA-bd_dom_sf"/>
</dbReference>
<dbReference type="PANTHER" id="PTHR31241:SF62">
    <property type="entry name" value="DEHYDRATION-RESPONSIVE ELEMENT-BINDING PROTEIN 2D"/>
    <property type="match status" value="1"/>
</dbReference>
<dbReference type="EMBL" id="OIVN01000602">
    <property type="protein sequence ID" value="SPC82801.1"/>
    <property type="molecule type" value="Genomic_DNA"/>
</dbReference>
<evidence type="ECO:0000256" key="2">
    <source>
        <dbReference type="ARBA" id="ARBA00023015"/>
    </source>
</evidence>
<dbReference type="PANTHER" id="PTHR31241">
    <property type="entry name" value="DEHYDRATION-RESPONSIVE ELEMENT-BINDING PROTEIN 2C"/>
    <property type="match status" value="1"/>
</dbReference>
<organism evidence="10">
    <name type="scientific">Fagus sylvatica</name>
    <name type="common">Beechnut</name>
    <dbReference type="NCBI Taxonomy" id="28930"/>
    <lineage>
        <taxon>Eukaryota</taxon>
        <taxon>Viridiplantae</taxon>
        <taxon>Streptophyta</taxon>
        <taxon>Embryophyta</taxon>
        <taxon>Tracheophyta</taxon>
        <taxon>Spermatophyta</taxon>
        <taxon>Magnoliopsida</taxon>
        <taxon>eudicotyledons</taxon>
        <taxon>Gunneridae</taxon>
        <taxon>Pentapetalae</taxon>
        <taxon>rosids</taxon>
        <taxon>fabids</taxon>
        <taxon>Fagales</taxon>
        <taxon>Fagaceae</taxon>
        <taxon>Fagus</taxon>
    </lineage>
</organism>
<dbReference type="Gene3D" id="3.30.730.10">
    <property type="entry name" value="AP2/ERF domain"/>
    <property type="match status" value="1"/>
</dbReference>
<keyword evidence="6" id="KW-0804">Transcription</keyword>
<dbReference type="GO" id="GO:0006950">
    <property type="term" value="P:response to stress"/>
    <property type="evidence" value="ECO:0007669"/>
    <property type="project" value="TreeGrafter"/>
</dbReference>